<proteinExistence type="inferred from homology"/>
<dbReference type="PANTHER" id="PTHR46268">
    <property type="entry name" value="STRESS RESPONSE PROTEIN NHAX"/>
    <property type="match status" value="1"/>
</dbReference>
<dbReference type="CDD" id="cd00293">
    <property type="entry name" value="USP-like"/>
    <property type="match status" value="2"/>
</dbReference>
<name>A0AAU7T881_9ACTN</name>
<accession>A0AAU7T881</accession>
<dbReference type="PANTHER" id="PTHR46268:SF6">
    <property type="entry name" value="UNIVERSAL STRESS PROTEIN UP12"/>
    <property type="match status" value="1"/>
</dbReference>
<evidence type="ECO:0000256" key="1">
    <source>
        <dbReference type="ARBA" id="ARBA00008791"/>
    </source>
</evidence>
<feature type="domain" description="UspA" evidence="2">
    <location>
        <begin position="7"/>
        <end position="127"/>
    </location>
</feature>
<dbReference type="InterPro" id="IPR006015">
    <property type="entry name" value="Universal_stress_UspA"/>
</dbReference>
<dbReference type="PRINTS" id="PR01438">
    <property type="entry name" value="UNVRSLSTRESS"/>
</dbReference>
<dbReference type="InterPro" id="IPR006016">
    <property type="entry name" value="UspA"/>
</dbReference>
<evidence type="ECO:0000259" key="2">
    <source>
        <dbReference type="Pfam" id="PF00582"/>
    </source>
</evidence>
<dbReference type="SUPFAM" id="SSF52402">
    <property type="entry name" value="Adenine nucleotide alpha hydrolases-like"/>
    <property type="match status" value="2"/>
</dbReference>
<dbReference type="Pfam" id="PF00582">
    <property type="entry name" value="Usp"/>
    <property type="match status" value="2"/>
</dbReference>
<feature type="domain" description="UspA" evidence="2">
    <location>
        <begin position="139"/>
        <end position="272"/>
    </location>
</feature>
<dbReference type="EMBL" id="CP158165">
    <property type="protein sequence ID" value="XBV22890.1"/>
    <property type="molecule type" value="Genomic_DNA"/>
</dbReference>
<comment type="similarity">
    <text evidence="1">Belongs to the universal stress protein A family.</text>
</comment>
<dbReference type="Gene3D" id="3.40.50.12370">
    <property type="match status" value="1"/>
</dbReference>
<dbReference type="RefSeq" id="WP_350275729.1">
    <property type="nucleotide sequence ID" value="NZ_CP158165.1"/>
</dbReference>
<reference evidence="3" key="1">
    <citation type="submission" date="2024-06" db="EMBL/GenBank/DDBJ databases">
        <title>Kribbella sp. strain HUAS MG21 genome sequences.</title>
        <authorList>
            <person name="Mo P."/>
        </authorList>
    </citation>
    <scope>NUCLEOTIDE SEQUENCE</scope>
    <source>
        <strain evidence="3">HUAS MG21</strain>
    </source>
</reference>
<dbReference type="AlphaFoldDB" id="A0AAU7T881"/>
<sequence length="276" mass="29031">MTTEPAIQVGIDGAWRDAGALEWAVQEAMLRREALEVVTVIDDAEPDQVAIGLLDGVAKYLDQRLPGAEHHGRVATGTPARELVRLAEGSRMLVIGRRGTGACRRAMIGSVSEAVAIAAGAPVVVVPQFWTPAGRACPVVVAVDGSACDSPAVVFAREAAVLRESPLRLVHVWNLPAIYPGDVPSLGEEWWETAAHRLEQLADELRARCPSLPVATELRSGHVVSGIVAAATETGAQLLVVGGRARAWPSNLPDSATRGILRLAGCPVAIVHDGGR</sequence>
<evidence type="ECO:0000313" key="3">
    <source>
        <dbReference type="EMBL" id="XBV22890.1"/>
    </source>
</evidence>
<organism evidence="3">
    <name type="scientific">Kribbella sp. HUAS MG21</name>
    <dbReference type="NCBI Taxonomy" id="3160966"/>
    <lineage>
        <taxon>Bacteria</taxon>
        <taxon>Bacillati</taxon>
        <taxon>Actinomycetota</taxon>
        <taxon>Actinomycetes</taxon>
        <taxon>Propionibacteriales</taxon>
        <taxon>Kribbellaceae</taxon>
        <taxon>Kribbella</taxon>
    </lineage>
</organism>
<protein>
    <submittedName>
        <fullName evidence="3">Universal stress protein</fullName>
    </submittedName>
</protein>
<gene>
    <name evidence="3" type="ORF">ABN611_30525</name>
</gene>